<sequence length="230" mass="25066">MGAGPRRGEPDGAEARGETGRLGPSDAGYGAPSGGSGLDLLRGGRERPARPAGNTRAAAGRPASRPSPEFVTGPGGSPSLRTAFLTTRRSPCPCREKKRRTKHLAPPLLSLRRNGTTANTGTPDESSTTCVTDWNSMCRGRKEKGAQLLQGKELLVVSVIQVQEEVSDRKKDLHRLSQHHQHPRPHQFVGAALKRWRQEDQEFKASLVYVESLRPACATSDNVWKNNYKE</sequence>
<feature type="compositionally biased region" description="Low complexity" evidence="1">
    <location>
        <begin position="50"/>
        <end position="68"/>
    </location>
</feature>
<feature type="compositionally biased region" description="Basic and acidic residues" evidence="1">
    <location>
        <begin position="1"/>
        <end position="19"/>
    </location>
</feature>
<protein>
    <submittedName>
        <fullName evidence="3">Uncharacterized protein LOC113833187 isoform X1</fullName>
    </submittedName>
</protein>
<keyword evidence="2" id="KW-1185">Reference proteome</keyword>
<reference evidence="2" key="2">
    <citation type="journal article" date="2020" name="Biotechnol. Bioeng.">
        <title>Chromosome-scale scaffolds for the Chinese hamster reference genome assembly to facilitate the study of the CHO epigenome.</title>
        <authorList>
            <person name="Hilliard W."/>
            <person name="MacDonald M."/>
            <person name="Lee K.H."/>
        </authorList>
    </citation>
    <scope>NUCLEOTIDE SEQUENCE [LARGE SCALE GENOMIC DNA]</scope>
    <source>
        <strain evidence="2">17A/GY</strain>
    </source>
</reference>
<dbReference type="RefSeq" id="XP_027249482.1">
    <property type="nucleotide sequence ID" value="XM_027393681.2"/>
</dbReference>
<dbReference type="KEGG" id="cge:113833187"/>
<evidence type="ECO:0000313" key="3">
    <source>
        <dbReference type="RefSeq" id="XP_027249482.1"/>
    </source>
</evidence>
<gene>
    <name evidence="3" type="primary">LOC113833187</name>
</gene>
<evidence type="ECO:0000256" key="1">
    <source>
        <dbReference type="SAM" id="MobiDB-lite"/>
    </source>
</evidence>
<reference evidence="3" key="3">
    <citation type="submission" date="2025-08" db="UniProtKB">
        <authorList>
            <consortium name="RefSeq"/>
        </authorList>
    </citation>
    <scope>IDENTIFICATION</scope>
    <source>
        <strain evidence="3">17A/GY</strain>
        <tissue evidence="3">Liver</tissue>
    </source>
</reference>
<dbReference type="AlphaFoldDB" id="A0A9J7F2J6"/>
<accession>A0A9J7F2J6</accession>
<evidence type="ECO:0000313" key="2">
    <source>
        <dbReference type="Proteomes" id="UP001108280"/>
    </source>
</evidence>
<name>A0A9J7F2J6_CRIGR</name>
<proteinExistence type="predicted"/>
<organism evidence="2 3">
    <name type="scientific">Cricetulus griseus</name>
    <name type="common">Chinese hamster</name>
    <name type="synonym">Cricetulus barabensis griseus</name>
    <dbReference type="NCBI Taxonomy" id="10029"/>
    <lineage>
        <taxon>Eukaryota</taxon>
        <taxon>Metazoa</taxon>
        <taxon>Chordata</taxon>
        <taxon>Craniata</taxon>
        <taxon>Vertebrata</taxon>
        <taxon>Euteleostomi</taxon>
        <taxon>Mammalia</taxon>
        <taxon>Eutheria</taxon>
        <taxon>Euarchontoglires</taxon>
        <taxon>Glires</taxon>
        <taxon>Rodentia</taxon>
        <taxon>Myomorpha</taxon>
        <taxon>Muroidea</taxon>
        <taxon>Cricetidae</taxon>
        <taxon>Cricetinae</taxon>
        <taxon>Cricetulus</taxon>
    </lineage>
</organism>
<reference evidence="2" key="1">
    <citation type="journal article" date="2018" name="Biotechnol. Bioeng.">
        <title>A reference genome of the Chinese hamster based on a hybrid assembly strategy.</title>
        <authorList>
            <person name="Rupp O."/>
            <person name="MacDonald M.L."/>
            <person name="Li S."/>
            <person name="Dhiman H."/>
            <person name="Polson S."/>
            <person name="Griep S."/>
            <person name="Heffner K."/>
            <person name="Hernandez I."/>
            <person name="Brinkrolf K."/>
            <person name="Jadhav V."/>
            <person name="Samoudi M."/>
            <person name="Hao H."/>
            <person name="Kingham B."/>
            <person name="Goesmann A."/>
            <person name="Betenbaugh M.J."/>
            <person name="Lewis N.E."/>
            <person name="Borth N."/>
            <person name="Lee K.H."/>
        </authorList>
    </citation>
    <scope>NUCLEOTIDE SEQUENCE [LARGE SCALE GENOMIC DNA]</scope>
    <source>
        <strain evidence="2">17A/GY</strain>
    </source>
</reference>
<dbReference type="Proteomes" id="UP001108280">
    <property type="component" value="Chromosome 1"/>
</dbReference>
<feature type="region of interest" description="Disordered" evidence="1">
    <location>
        <begin position="1"/>
        <end position="82"/>
    </location>
</feature>
<dbReference type="GeneID" id="113833187"/>